<accession>A0A168LEC4</accession>
<proteinExistence type="inferred from homology"/>
<dbReference type="SUPFAM" id="SSF53850">
    <property type="entry name" value="Periplasmic binding protein-like II"/>
    <property type="match status" value="1"/>
</dbReference>
<dbReference type="InterPro" id="IPR036390">
    <property type="entry name" value="WH_DNA-bd_sf"/>
</dbReference>
<keyword evidence="4" id="KW-0804">Transcription</keyword>
<dbReference type="Pfam" id="PF00126">
    <property type="entry name" value="HTH_1"/>
    <property type="match status" value="1"/>
</dbReference>
<dbReference type="GO" id="GO:0005829">
    <property type="term" value="C:cytosol"/>
    <property type="evidence" value="ECO:0007669"/>
    <property type="project" value="TreeGrafter"/>
</dbReference>
<dbReference type="InterPro" id="IPR005119">
    <property type="entry name" value="LysR_subst-bd"/>
</dbReference>
<dbReference type="PROSITE" id="PS50931">
    <property type="entry name" value="HTH_LYSR"/>
    <property type="match status" value="1"/>
</dbReference>
<evidence type="ECO:0000313" key="7">
    <source>
        <dbReference type="Proteomes" id="UP000077407"/>
    </source>
</evidence>
<dbReference type="PANTHER" id="PTHR30419:SF28">
    <property type="entry name" value="HTH-TYPE TRANSCRIPTIONAL REGULATOR BSDA"/>
    <property type="match status" value="1"/>
</dbReference>
<dbReference type="GO" id="GO:0003677">
    <property type="term" value="F:DNA binding"/>
    <property type="evidence" value="ECO:0007669"/>
    <property type="project" value="UniProtKB-KW"/>
</dbReference>
<dbReference type="FunFam" id="1.10.10.10:FF:000001">
    <property type="entry name" value="LysR family transcriptional regulator"/>
    <property type="match status" value="1"/>
</dbReference>
<dbReference type="InterPro" id="IPR036388">
    <property type="entry name" value="WH-like_DNA-bd_sf"/>
</dbReference>
<dbReference type="Gene3D" id="3.40.190.290">
    <property type="match status" value="1"/>
</dbReference>
<dbReference type="GO" id="GO:0003700">
    <property type="term" value="F:DNA-binding transcription factor activity"/>
    <property type="evidence" value="ECO:0007669"/>
    <property type="project" value="InterPro"/>
</dbReference>
<gene>
    <name evidence="6" type="primary">gltC_4</name>
    <name evidence="6" type="ORF">WY13_03820</name>
</gene>
<dbReference type="CDD" id="cd05466">
    <property type="entry name" value="PBP2_LTTR_substrate"/>
    <property type="match status" value="1"/>
</dbReference>
<evidence type="ECO:0000256" key="2">
    <source>
        <dbReference type="ARBA" id="ARBA00023015"/>
    </source>
</evidence>
<dbReference type="PANTHER" id="PTHR30419">
    <property type="entry name" value="HTH-TYPE TRANSCRIPTIONAL REGULATOR YBHD"/>
    <property type="match status" value="1"/>
</dbReference>
<reference evidence="6 7" key="1">
    <citation type="journal article" date="2015" name="Biotechnol. Bioeng.">
        <title>Genome sequence and phenotypic characterization of Caulobacter segnis.</title>
        <authorList>
            <person name="Patel S."/>
            <person name="Fletcher B."/>
            <person name="Scott D.C."/>
            <person name="Ely B."/>
        </authorList>
    </citation>
    <scope>NUCLEOTIDE SEQUENCE [LARGE SCALE GENOMIC DNA]</scope>
    <source>
        <strain evidence="6 7">ERI-2</strain>
    </source>
</reference>
<dbReference type="PRINTS" id="PR00039">
    <property type="entry name" value="HTHLYSR"/>
</dbReference>
<dbReference type="AlphaFoldDB" id="A0A168LEC4"/>
<dbReference type="EMBL" id="LITT01000063">
    <property type="protein sequence ID" value="OAA83044.1"/>
    <property type="molecule type" value="Genomic_DNA"/>
</dbReference>
<protein>
    <submittedName>
        <fullName evidence="6">HTH-type transcriptional regulator GltC</fullName>
    </submittedName>
</protein>
<dbReference type="PATRIC" id="fig|1538.10.peg.3892"/>
<dbReference type="SUPFAM" id="SSF46785">
    <property type="entry name" value="Winged helix' DNA-binding domain"/>
    <property type="match status" value="1"/>
</dbReference>
<dbReference type="Gene3D" id="1.10.10.10">
    <property type="entry name" value="Winged helix-like DNA-binding domain superfamily/Winged helix DNA-binding domain"/>
    <property type="match status" value="1"/>
</dbReference>
<name>A0A168LEC4_9CLOT</name>
<keyword evidence="2" id="KW-0805">Transcription regulation</keyword>
<evidence type="ECO:0000259" key="5">
    <source>
        <dbReference type="PROSITE" id="PS50931"/>
    </source>
</evidence>
<sequence length="288" mass="32719">MDIKQLKYFLAIAKEKNITKAAEKLYMAQPPLSYQLKLLEEELGVKLIERNTHKIQLTDVGKRLQYRAEQMLKLMETTEKELKDINEGLQGTLSIGTVPSSGAALLPDRIQKFYKKYPDIDFQIWDGNTHRVLELLKSGIIEIGIIRTPFNGEIFESICLPKESMVAASSNLNWNEKQNYIGMTELANKSLVIDRRFEDVIVKACRKEGFEPKIICRGDDVRSILLWASTGIGTAIVPEAAIGLIPNSNLNYKKIKLVSVETQTAIIWMKNQYLSSAARHFLKTFKVI</sequence>
<dbReference type="Proteomes" id="UP000077407">
    <property type="component" value="Unassembled WGS sequence"/>
</dbReference>
<evidence type="ECO:0000256" key="1">
    <source>
        <dbReference type="ARBA" id="ARBA00009437"/>
    </source>
</evidence>
<dbReference type="InterPro" id="IPR000847">
    <property type="entry name" value="LysR_HTH_N"/>
</dbReference>
<dbReference type="Pfam" id="PF03466">
    <property type="entry name" value="LysR_substrate"/>
    <property type="match status" value="1"/>
</dbReference>
<evidence type="ECO:0000256" key="4">
    <source>
        <dbReference type="ARBA" id="ARBA00023163"/>
    </source>
</evidence>
<evidence type="ECO:0000313" key="6">
    <source>
        <dbReference type="EMBL" id="OAA83044.1"/>
    </source>
</evidence>
<dbReference type="InterPro" id="IPR050950">
    <property type="entry name" value="HTH-type_LysR_regulators"/>
</dbReference>
<comment type="similarity">
    <text evidence="1">Belongs to the LysR transcriptional regulatory family.</text>
</comment>
<evidence type="ECO:0000256" key="3">
    <source>
        <dbReference type="ARBA" id="ARBA00023125"/>
    </source>
</evidence>
<dbReference type="OrthoDB" id="9803714at2"/>
<organism evidence="6 7">
    <name type="scientific">Clostridium ljungdahlii</name>
    <dbReference type="NCBI Taxonomy" id="1538"/>
    <lineage>
        <taxon>Bacteria</taxon>
        <taxon>Bacillati</taxon>
        <taxon>Bacillota</taxon>
        <taxon>Clostridia</taxon>
        <taxon>Eubacteriales</taxon>
        <taxon>Clostridiaceae</taxon>
        <taxon>Clostridium</taxon>
    </lineage>
</organism>
<keyword evidence="3" id="KW-0238">DNA-binding</keyword>
<feature type="domain" description="HTH lysR-type" evidence="5">
    <location>
        <begin position="1"/>
        <end position="58"/>
    </location>
</feature>
<comment type="caution">
    <text evidence="6">The sequence shown here is derived from an EMBL/GenBank/DDBJ whole genome shotgun (WGS) entry which is preliminary data.</text>
</comment>
<dbReference type="RefSeq" id="WP_063557062.1">
    <property type="nucleotide sequence ID" value="NZ_LITT01000063.1"/>
</dbReference>